<keyword evidence="2" id="KW-0809">Transit peptide</keyword>
<dbReference type="InterPro" id="IPR038538">
    <property type="entry name" value="MTERF_sf"/>
</dbReference>
<dbReference type="Proteomes" id="UP001295423">
    <property type="component" value="Unassembled WGS sequence"/>
</dbReference>
<evidence type="ECO:0000256" key="3">
    <source>
        <dbReference type="SAM" id="MobiDB-lite"/>
    </source>
</evidence>
<evidence type="ECO:0000313" key="5">
    <source>
        <dbReference type="Proteomes" id="UP001295423"/>
    </source>
</evidence>
<comment type="caution">
    <text evidence="4">The sequence shown here is derived from an EMBL/GenBank/DDBJ whole genome shotgun (WGS) entry which is preliminary data.</text>
</comment>
<dbReference type="Pfam" id="PF02536">
    <property type="entry name" value="mTERF"/>
    <property type="match status" value="2"/>
</dbReference>
<organism evidence="4 5">
    <name type="scientific">Cylindrotheca closterium</name>
    <dbReference type="NCBI Taxonomy" id="2856"/>
    <lineage>
        <taxon>Eukaryota</taxon>
        <taxon>Sar</taxon>
        <taxon>Stramenopiles</taxon>
        <taxon>Ochrophyta</taxon>
        <taxon>Bacillariophyta</taxon>
        <taxon>Bacillariophyceae</taxon>
        <taxon>Bacillariophycidae</taxon>
        <taxon>Bacillariales</taxon>
        <taxon>Bacillariaceae</taxon>
        <taxon>Cylindrotheca</taxon>
    </lineage>
</organism>
<evidence type="ECO:0000313" key="4">
    <source>
        <dbReference type="EMBL" id="CAJ1934222.1"/>
    </source>
</evidence>
<evidence type="ECO:0000256" key="2">
    <source>
        <dbReference type="ARBA" id="ARBA00022946"/>
    </source>
</evidence>
<feature type="region of interest" description="Disordered" evidence="3">
    <location>
        <begin position="521"/>
        <end position="546"/>
    </location>
</feature>
<name>A0AAD2FDT3_9STRA</name>
<dbReference type="GO" id="GO:0003676">
    <property type="term" value="F:nucleic acid binding"/>
    <property type="evidence" value="ECO:0007669"/>
    <property type="project" value="InterPro"/>
</dbReference>
<dbReference type="Gene3D" id="1.25.70.10">
    <property type="entry name" value="Transcription termination factor 3, mitochondrial"/>
    <property type="match status" value="3"/>
</dbReference>
<proteinExistence type="inferred from homology"/>
<dbReference type="InterPro" id="IPR003690">
    <property type="entry name" value="MTERF"/>
</dbReference>
<evidence type="ECO:0000256" key="1">
    <source>
        <dbReference type="ARBA" id="ARBA00007692"/>
    </source>
</evidence>
<sequence>MYNKRIKQTFLASLTVICHAQSFIVNGRSINLRHTVVEVSSSVDPLDDLPFDDATLEDIVFDMDDMIEDPEIVFSEEDLSNLYDISIPGINSTDSTPIPISLSDFQFISSDVAYFYLRDELGLSEDTMWRITNEAGSVLGMKASTLREKVAVLKTSMILSDEELRAMITVFPTLLHLSAENNLAPKIRFLLQELDLKQEELKKIVTGCPPILGYSFENLSSKLSFFTDTMGFTKKECRDILLELPRVIASSVETGLIPRLQFLRQEIRIPNSDIRKIVKKNPRVLTMSVEHNLQPKLIFYFIMTLYMQPDEVRKLLLSYPQILNYNLENHIQPITRQFLSFDFSAYEFSRMLLRFPRLMTCSLTKIKRVVSYLRFALGLEASDVRRVLHQAPQVVSLTIENLQQKVDYLLEVAEPGSVAGHPSSTRVLRKLIVGMPSLLHLNIETNLKPKVEFLQTQLGPEELSKAIDRLPTLLGYSLDNRIKPRLMQILEAGVDGGSITVGIPMKEDKFEGWLDRRAKKMAKENETKENGISPSDTIPKLLDTDEKGRIKENDGRVVHWVRKDR</sequence>
<comment type="similarity">
    <text evidence="1">Belongs to the mTERF family.</text>
</comment>
<reference evidence="4" key="1">
    <citation type="submission" date="2023-08" db="EMBL/GenBank/DDBJ databases">
        <authorList>
            <person name="Audoor S."/>
            <person name="Bilcke G."/>
        </authorList>
    </citation>
    <scope>NUCLEOTIDE SEQUENCE</scope>
</reference>
<dbReference type="EMBL" id="CAKOGP040000335">
    <property type="protein sequence ID" value="CAJ1934222.1"/>
    <property type="molecule type" value="Genomic_DNA"/>
</dbReference>
<dbReference type="SMART" id="SM00733">
    <property type="entry name" value="Mterf"/>
    <property type="match status" value="10"/>
</dbReference>
<protein>
    <submittedName>
        <fullName evidence="4">Uncharacterized protein</fullName>
    </submittedName>
</protein>
<dbReference type="PANTHER" id="PTHR13068">
    <property type="entry name" value="CGI-12 PROTEIN-RELATED"/>
    <property type="match status" value="1"/>
</dbReference>
<keyword evidence="5" id="KW-1185">Reference proteome</keyword>
<dbReference type="AlphaFoldDB" id="A0AAD2FDT3"/>
<dbReference type="PANTHER" id="PTHR13068:SF112">
    <property type="entry name" value="TRANSCRIPTION TERMINATION FACTOR 3, MITOCHONDRIAL"/>
    <property type="match status" value="1"/>
</dbReference>
<gene>
    <name evidence="4" type="ORF">CYCCA115_LOCUS3648</name>
</gene>
<accession>A0AAD2FDT3</accession>